<keyword evidence="2" id="KW-0479">Metal-binding</keyword>
<reference evidence="8" key="1">
    <citation type="journal article" date="2019" name="Int. J. Syst. Evol. Microbiol.">
        <title>The Global Catalogue of Microorganisms (GCM) 10K type strain sequencing project: providing services to taxonomists for standard genome sequencing and annotation.</title>
        <authorList>
            <consortium name="The Broad Institute Genomics Platform"/>
            <consortium name="The Broad Institute Genome Sequencing Center for Infectious Disease"/>
            <person name="Wu L."/>
            <person name="Ma J."/>
        </authorList>
    </citation>
    <scope>NUCLEOTIDE SEQUENCE [LARGE SCALE GENOMIC DNA]</scope>
    <source>
        <strain evidence="8">KACC 12602</strain>
    </source>
</reference>
<dbReference type="PANTHER" id="PTHR13847:SF281">
    <property type="entry name" value="FAD DEPENDENT OXIDOREDUCTASE DOMAIN-CONTAINING PROTEIN"/>
    <property type="match status" value="1"/>
</dbReference>
<evidence type="ECO:0000313" key="8">
    <source>
        <dbReference type="Proteomes" id="UP001596161"/>
    </source>
</evidence>
<keyword evidence="5" id="KW-1015">Disulfide bond</keyword>
<dbReference type="InterPro" id="IPR036188">
    <property type="entry name" value="FAD/NAD-bd_sf"/>
</dbReference>
<gene>
    <name evidence="7" type="ORF">ACFPIB_07065</name>
</gene>
<dbReference type="Gene3D" id="3.30.9.10">
    <property type="entry name" value="D-Amino Acid Oxidase, subunit A, domain 2"/>
    <property type="match status" value="1"/>
</dbReference>
<dbReference type="Pfam" id="PF00355">
    <property type="entry name" value="Rieske"/>
    <property type="match status" value="1"/>
</dbReference>
<dbReference type="InterPro" id="IPR005805">
    <property type="entry name" value="Rieske_Fe-S_prot_C"/>
</dbReference>
<dbReference type="Gene3D" id="3.50.50.60">
    <property type="entry name" value="FAD/NAD(P)-binding domain"/>
    <property type="match status" value="1"/>
</dbReference>
<dbReference type="Pfam" id="PF01266">
    <property type="entry name" value="DAO"/>
    <property type="match status" value="1"/>
</dbReference>
<dbReference type="PROSITE" id="PS51296">
    <property type="entry name" value="RIESKE"/>
    <property type="match status" value="1"/>
</dbReference>
<organism evidence="7 8">
    <name type="scientific">Adhaeribacter terreus</name>
    <dbReference type="NCBI Taxonomy" id="529703"/>
    <lineage>
        <taxon>Bacteria</taxon>
        <taxon>Pseudomonadati</taxon>
        <taxon>Bacteroidota</taxon>
        <taxon>Cytophagia</taxon>
        <taxon>Cytophagales</taxon>
        <taxon>Hymenobacteraceae</taxon>
        <taxon>Adhaeribacter</taxon>
    </lineage>
</organism>
<dbReference type="RefSeq" id="WP_378016732.1">
    <property type="nucleotide sequence ID" value="NZ_JBHSKT010000003.1"/>
</dbReference>
<keyword evidence="8" id="KW-1185">Reference proteome</keyword>
<accession>A0ABW0EAV2</accession>
<keyword evidence="1" id="KW-0001">2Fe-2S</keyword>
<comment type="caution">
    <text evidence="7">The sequence shown here is derived from an EMBL/GenBank/DDBJ whole genome shotgun (WGS) entry which is preliminary data.</text>
</comment>
<dbReference type="Gene3D" id="2.102.10.10">
    <property type="entry name" value="Rieske [2Fe-2S] iron-sulphur domain"/>
    <property type="match status" value="1"/>
</dbReference>
<evidence type="ECO:0000256" key="3">
    <source>
        <dbReference type="ARBA" id="ARBA00023004"/>
    </source>
</evidence>
<evidence type="ECO:0000259" key="6">
    <source>
        <dbReference type="PROSITE" id="PS51296"/>
    </source>
</evidence>
<dbReference type="EMBL" id="JBHSKT010000003">
    <property type="protein sequence ID" value="MFC5270361.1"/>
    <property type="molecule type" value="Genomic_DNA"/>
</dbReference>
<protein>
    <submittedName>
        <fullName evidence="7">FAD-dependent oxidoreductase</fullName>
    </submittedName>
</protein>
<evidence type="ECO:0000313" key="7">
    <source>
        <dbReference type="EMBL" id="MFC5270361.1"/>
    </source>
</evidence>
<keyword evidence="4" id="KW-0411">Iron-sulfur</keyword>
<dbReference type="Proteomes" id="UP001596161">
    <property type="component" value="Unassembled WGS sequence"/>
</dbReference>
<dbReference type="InterPro" id="IPR017941">
    <property type="entry name" value="Rieske_2Fe-2S"/>
</dbReference>
<dbReference type="SUPFAM" id="SSF50022">
    <property type="entry name" value="ISP domain"/>
    <property type="match status" value="1"/>
</dbReference>
<sequence>MLKSDTGNTVSCWMPEVKMPATKSLENDIACDVCIVGAGLAGLTTAYLLQKEGKSVVVLDKGPIGGGETGRTTAHLSDALDDRYDKIIQVHGEKGAKLAAESHAAAIDKIEEIVKKENIDCDFQRTNGYLFLLPSDREDELDKELEATHKIGYTEVIKLQHNPIQTLSEGPVLCFPDQGQFHPMKYLAGLAQIILDNGGHINTDSQVHSFESGLITRVQTLNKHTVTANNLVVCTNTPVNDWVTMHTKQAPYRTYVLAYHIPHDSVPEGLFWDNSDPYHYIRTMRGKATEGKIEQDLLIVGGEDHKTGQDENPEERFNCLDEWARQHFNMIKSEAYRWSGQVMEPVDYLAFIGRNPGDSENVFIATGDSGHGMTHATIAGILITDLIMKRENPWETLYDPARISLNVTTAGEFMKENLNVAQQYTDWVTPGDAPTAESLLPETGCVIRKGMSKVAVYCDKDGVQHERSAVCSHLGCIVHWNNVEKSWDCPCHGSRFDALGKLMSGPALSDLGPAEK</sequence>
<evidence type="ECO:0000256" key="2">
    <source>
        <dbReference type="ARBA" id="ARBA00022723"/>
    </source>
</evidence>
<name>A0ABW0EAV2_9BACT</name>
<dbReference type="InterPro" id="IPR006076">
    <property type="entry name" value="FAD-dep_OxRdtase"/>
</dbReference>
<dbReference type="PRINTS" id="PR00162">
    <property type="entry name" value="RIESKE"/>
</dbReference>
<evidence type="ECO:0000256" key="1">
    <source>
        <dbReference type="ARBA" id="ARBA00022714"/>
    </source>
</evidence>
<keyword evidence="3" id="KW-0408">Iron</keyword>
<feature type="domain" description="Rieske" evidence="6">
    <location>
        <begin position="431"/>
        <end position="516"/>
    </location>
</feature>
<proteinExistence type="predicted"/>
<evidence type="ECO:0000256" key="5">
    <source>
        <dbReference type="ARBA" id="ARBA00023157"/>
    </source>
</evidence>
<evidence type="ECO:0000256" key="4">
    <source>
        <dbReference type="ARBA" id="ARBA00023014"/>
    </source>
</evidence>
<dbReference type="PANTHER" id="PTHR13847">
    <property type="entry name" value="SARCOSINE DEHYDROGENASE-RELATED"/>
    <property type="match status" value="1"/>
</dbReference>
<dbReference type="InterPro" id="IPR036922">
    <property type="entry name" value="Rieske_2Fe-2S_sf"/>
</dbReference>
<dbReference type="SUPFAM" id="SSF51971">
    <property type="entry name" value="Nucleotide-binding domain"/>
    <property type="match status" value="1"/>
</dbReference>